<name>A0ABD2WXS6_9HYME</name>
<organism evidence="1 2">
    <name type="scientific">Trichogramma kaykai</name>
    <dbReference type="NCBI Taxonomy" id="54128"/>
    <lineage>
        <taxon>Eukaryota</taxon>
        <taxon>Metazoa</taxon>
        <taxon>Ecdysozoa</taxon>
        <taxon>Arthropoda</taxon>
        <taxon>Hexapoda</taxon>
        <taxon>Insecta</taxon>
        <taxon>Pterygota</taxon>
        <taxon>Neoptera</taxon>
        <taxon>Endopterygota</taxon>
        <taxon>Hymenoptera</taxon>
        <taxon>Apocrita</taxon>
        <taxon>Proctotrupomorpha</taxon>
        <taxon>Chalcidoidea</taxon>
        <taxon>Trichogrammatidae</taxon>
        <taxon>Trichogramma</taxon>
    </lineage>
</organism>
<dbReference type="EMBL" id="JBJJXI010000061">
    <property type="protein sequence ID" value="KAL3397791.1"/>
    <property type="molecule type" value="Genomic_DNA"/>
</dbReference>
<evidence type="ECO:0000313" key="1">
    <source>
        <dbReference type="EMBL" id="KAL3397791.1"/>
    </source>
</evidence>
<gene>
    <name evidence="1" type="ORF">TKK_008536</name>
</gene>
<accession>A0ABD2WXS6</accession>
<keyword evidence="2" id="KW-1185">Reference proteome</keyword>
<reference evidence="1 2" key="1">
    <citation type="journal article" date="2024" name="bioRxiv">
        <title>A reference genome for Trichogramma kaykai: A tiny desert-dwelling parasitoid wasp with competing sex-ratio distorters.</title>
        <authorList>
            <person name="Culotta J."/>
            <person name="Lindsey A.R."/>
        </authorList>
    </citation>
    <scope>NUCLEOTIDE SEQUENCE [LARGE SCALE GENOMIC DNA]</scope>
    <source>
        <strain evidence="1 2">KSX58</strain>
    </source>
</reference>
<proteinExistence type="predicted"/>
<comment type="caution">
    <text evidence="1">The sequence shown here is derived from an EMBL/GenBank/DDBJ whole genome shotgun (WGS) entry which is preliminary data.</text>
</comment>
<dbReference type="Proteomes" id="UP001627154">
    <property type="component" value="Unassembled WGS sequence"/>
</dbReference>
<dbReference type="AlphaFoldDB" id="A0ABD2WXS6"/>
<evidence type="ECO:0000313" key="2">
    <source>
        <dbReference type="Proteomes" id="UP001627154"/>
    </source>
</evidence>
<protein>
    <submittedName>
        <fullName evidence="1">Uncharacterized protein</fullName>
    </submittedName>
</protein>
<sequence length="84" mass="9753">MCVSSSYRLIGDENSRDRRDAVHKSLRAYDASMCAMRFERYKYNATSSSSQRRGSKYPLKSADKISEGSHLDKILHHKYLWAYA</sequence>